<proteinExistence type="predicted"/>
<protein>
    <submittedName>
        <fullName evidence="1">Uncharacterized protein</fullName>
    </submittedName>
</protein>
<evidence type="ECO:0000313" key="2">
    <source>
        <dbReference type="Proteomes" id="UP000593561"/>
    </source>
</evidence>
<accession>A0A7J8TGM9</accession>
<keyword evidence="2" id="KW-1185">Reference proteome</keyword>
<reference evidence="1 2" key="1">
    <citation type="journal article" date="2019" name="Genome Biol. Evol.">
        <title>Insights into the evolution of the New World diploid cottons (Gossypium, subgenus Houzingenia) based on genome sequencing.</title>
        <authorList>
            <person name="Grover C.E."/>
            <person name="Arick M.A. 2nd"/>
            <person name="Thrash A."/>
            <person name="Conover J.L."/>
            <person name="Sanders W.S."/>
            <person name="Peterson D.G."/>
            <person name="Frelichowski J.E."/>
            <person name="Scheffler J.A."/>
            <person name="Scheffler B.E."/>
            <person name="Wendel J.F."/>
        </authorList>
    </citation>
    <scope>NUCLEOTIDE SEQUENCE [LARGE SCALE GENOMIC DNA]</scope>
    <source>
        <strain evidence="1">27</strain>
        <tissue evidence="1">Leaf</tissue>
    </source>
</reference>
<dbReference type="AlphaFoldDB" id="A0A7J8TGM9"/>
<comment type="caution">
    <text evidence="1">The sequence shown here is derived from an EMBL/GenBank/DDBJ whole genome shotgun (WGS) entry which is preliminary data.</text>
</comment>
<gene>
    <name evidence="1" type="ORF">Godav_000031</name>
</gene>
<sequence>MLKKCPKKFALKEKLVGKALILGSSVRGLKPMRPKVRRSWWSASCVMVCIGCKSVRGSLSSKGTMEPTKSPRSLV</sequence>
<name>A0A7J8TGM9_GOSDV</name>
<dbReference type="Proteomes" id="UP000593561">
    <property type="component" value="Unassembled WGS sequence"/>
</dbReference>
<organism evidence="1 2">
    <name type="scientific">Gossypium davidsonii</name>
    <name type="common">Davidson's cotton</name>
    <name type="synonym">Gossypium klotzschianum subsp. davidsonii</name>
    <dbReference type="NCBI Taxonomy" id="34287"/>
    <lineage>
        <taxon>Eukaryota</taxon>
        <taxon>Viridiplantae</taxon>
        <taxon>Streptophyta</taxon>
        <taxon>Embryophyta</taxon>
        <taxon>Tracheophyta</taxon>
        <taxon>Spermatophyta</taxon>
        <taxon>Magnoliopsida</taxon>
        <taxon>eudicotyledons</taxon>
        <taxon>Gunneridae</taxon>
        <taxon>Pentapetalae</taxon>
        <taxon>rosids</taxon>
        <taxon>malvids</taxon>
        <taxon>Malvales</taxon>
        <taxon>Malvaceae</taxon>
        <taxon>Malvoideae</taxon>
        <taxon>Gossypium</taxon>
    </lineage>
</organism>
<dbReference type="EMBL" id="JABFAC010248303">
    <property type="protein sequence ID" value="MBA0637349.1"/>
    <property type="molecule type" value="Genomic_DNA"/>
</dbReference>
<evidence type="ECO:0000313" key="1">
    <source>
        <dbReference type="EMBL" id="MBA0637349.1"/>
    </source>
</evidence>